<dbReference type="GO" id="GO:0070527">
    <property type="term" value="P:platelet aggregation"/>
    <property type="evidence" value="ECO:0007669"/>
    <property type="project" value="TreeGrafter"/>
</dbReference>
<evidence type="ECO:0000313" key="1">
    <source>
        <dbReference type="EMBL" id="KAF7697125.1"/>
    </source>
</evidence>
<dbReference type="Proteomes" id="UP000606274">
    <property type="component" value="Unassembled WGS sequence"/>
</dbReference>
<dbReference type="GO" id="GO:0005634">
    <property type="term" value="C:nucleus"/>
    <property type="evidence" value="ECO:0007669"/>
    <property type="project" value="TreeGrafter"/>
</dbReference>
<name>A0A8T0AXK3_SILME</name>
<proteinExistence type="predicted"/>
<dbReference type="GO" id="GO:0017134">
    <property type="term" value="F:fibroblast growth factor binding"/>
    <property type="evidence" value="ECO:0007669"/>
    <property type="project" value="TreeGrafter"/>
</dbReference>
<dbReference type="PANTHER" id="PTHR13223">
    <property type="entry name" value="ACIDIC FIBROBLAST GROWTH FACTOR INTRACELLULAR BINDING PROTEIN"/>
    <property type="match status" value="1"/>
</dbReference>
<dbReference type="EMBL" id="JABFDY010000015">
    <property type="protein sequence ID" value="KAF7697125.1"/>
    <property type="molecule type" value="Genomic_DNA"/>
</dbReference>
<dbReference type="InterPro" id="IPR008614">
    <property type="entry name" value="FIBP"/>
</dbReference>
<dbReference type="AlphaFoldDB" id="A0A8T0AXK3"/>
<reference evidence="1" key="1">
    <citation type="submission" date="2020-08" db="EMBL/GenBank/DDBJ databases">
        <title>Chromosome-level assembly of Southern catfish (Silurus meridionalis) provides insights into visual adaptation to the nocturnal and benthic lifestyles.</title>
        <authorList>
            <person name="Zhang Y."/>
            <person name="Wang D."/>
            <person name="Peng Z."/>
        </authorList>
    </citation>
    <scope>NUCLEOTIDE SEQUENCE</scope>
    <source>
        <strain evidence="1">SWU-2019-XX</strain>
        <tissue evidence="1">Muscle</tissue>
    </source>
</reference>
<protein>
    <submittedName>
        <fullName evidence="1">Uncharacterized protein</fullName>
    </submittedName>
</protein>
<dbReference type="Pfam" id="PF05427">
    <property type="entry name" value="FIBP"/>
    <property type="match status" value="1"/>
</dbReference>
<organism evidence="1 2">
    <name type="scientific">Silurus meridionalis</name>
    <name type="common">Southern catfish</name>
    <name type="synonym">Silurus soldatovi meridionalis</name>
    <dbReference type="NCBI Taxonomy" id="175797"/>
    <lineage>
        <taxon>Eukaryota</taxon>
        <taxon>Metazoa</taxon>
        <taxon>Chordata</taxon>
        <taxon>Craniata</taxon>
        <taxon>Vertebrata</taxon>
        <taxon>Euteleostomi</taxon>
        <taxon>Actinopterygii</taxon>
        <taxon>Neopterygii</taxon>
        <taxon>Teleostei</taxon>
        <taxon>Ostariophysi</taxon>
        <taxon>Siluriformes</taxon>
        <taxon>Siluridae</taxon>
        <taxon>Silurus</taxon>
    </lineage>
</organism>
<sequence>MKRCIICGWMDIQEASKVLDDISSKTGIALKSCHHQYLVLKVVEQLKGPLVENMQHHSLLSNSLARLAIKKLQYLSFQDLAFCTDQLISYWTVGAFLHDLKELKFLVNDKYMLYLVCSQLEGKIKIFTEMKASSLNPVDLLNGPSESSGFSSLTTPALPIHLMHSGIK</sequence>
<evidence type="ECO:0000313" key="2">
    <source>
        <dbReference type="Proteomes" id="UP000606274"/>
    </source>
</evidence>
<keyword evidence="2" id="KW-1185">Reference proteome</keyword>
<dbReference type="PANTHER" id="PTHR13223:SF2">
    <property type="entry name" value="ACIDIC FIBROBLAST GROWTH FACTOR INTRACELLULAR-BINDING PROTEIN"/>
    <property type="match status" value="1"/>
</dbReference>
<accession>A0A8T0AXK3</accession>
<comment type="caution">
    <text evidence="1">The sequence shown here is derived from an EMBL/GenBank/DDBJ whole genome shotgun (WGS) entry which is preliminary data.</text>
</comment>
<gene>
    <name evidence="1" type="ORF">HF521_005543</name>
</gene>